<keyword evidence="6" id="KW-1133">Transmembrane helix</keyword>
<name>A0A075GW89_9EURY</name>
<evidence type="ECO:0000256" key="3">
    <source>
        <dbReference type="ARBA" id="ARBA00022729"/>
    </source>
</evidence>
<keyword evidence="6" id="KW-0812">Transmembrane</keyword>
<feature type="region of interest" description="Disordered" evidence="5">
    <location>
        <begin position="516"/>
        <end position="562"/>
    </location>
</feature>
<keyword evidence="6" id="KW-0472">Membrane</keyword>
<protein>
    <submittedName>
        <fullName evidence="7">Putative cell surface protein</fullName>
    </submittedName>
</protein>
<feature type="transmembrane region" description="Helical" evidence="6">
    <location>
        <begin position="636"/>
        <end position="654"/>
    </location>
</feature>
<keyword evidence="2" id="KW-0964">Secreted</keyword>
<dbReference type="PROSITE" id="PS00018">
    <property type="entry name" value="EF_HAND_1"/>
    <property type="match status" value="1"/>
</dbReference>
<dbReference type="InterPro" id="IPR018247">
    <property type="entry name" value="EF_Hand_1_Ca_BS"/>
</dbReference>
<evidence type="ECO:0000256" key="6">
    <source>
        <dbReference type="SAM" id="Phobius"/>
    </source>
</evidence>
<feature type="compositionally biased region" description="Acidic residues" evidence="5">
    <location>
        <begin position="520"/>
        <end position="544"/>
    </location>
</feature>
<dbReference type="InterPro" id="IPR028974">
    <property type="entry name" value="TSP_type-3_rpt"/>
</dbReference>
<dbReference type="SUPFAM" id="SSF50998">
    <property type="entry name" value="Quinoprotein alcohol dehydrogenase-like"/>
    <property type="match status" value="1"/>
</dbReference>
<dbReference type="InterPro" id="IPR059100">
    <property type="entry name" value="TSP3_bac"/>
</dbReference>
<dbReference type="InterPro" id="IPR052918">
    <property type="entry name" value="Motility_Chemotaxis_Reg"/>
</dbReference>
<keyword evidence="3" id="KW-0732">Signal</keyword>
<evidence type="ECO:0000256" key="2">
    <source>
        <dbReference type="ARBA" id="ARBA00022525"/>
    </source>
</evidence>
<dbReference type="PANTHER" id="PTHR35580">
    <property type="entry name" value="CELL SURFACE GLYCOPROTEIN (S-LAYER PROTEIN)-LIKE PROTEIN"/>
    <property type="match status" value="1"/>
</dbReference>
<dbReference type="Gene3D" id="4.10.1080.10">
    <property type="entry name" value="TSP type-3 repeat"/>
    <property type="match status" value="1"/>
</dbReference>
<evidence type="ECO:0000256" key="4">
    <source>
        <dbReference type="ARBA" id="ARBA00022837"/>
    </source>
</evidence>
<dbReference type="EMBL" id="KF900774">
    <property type="protein sequence ID" value="AIF06547.1"/>
    <property type="molecule type" value="Genomic_DNA"/>
</dbReference>
<comment type="subcellular location">
    <subcellularLocation>
        <location evidence="1">Secreted</location>
    </subcellularLocation>
</comment>
<evidence type="ECO:0000256" key="1">
    <source>
        <dbReference type="ARBA" id="ARBA00004613"/>
    </source>
</evidence>
<proteinExistence type="predicted"/>
<accession>A0A075GW89</accession>
<organism evidence="7">
    <name type="scientific">uncultured marine group II/III euryarchaeote KM3_193_D07</name>
    <dbReference type="NCBI Taxonomy" id="1457967"/>
    <lineage>
        <taxon>Archaea</taxon>
        <taxon>Methanobacteriati</taxon>
        <taxon>Methanobacteriota</taxon>
        <taxon>environmental samples</taxon>
    </lineage>
</organism>
<evidence type="ECO:0000313" key="7">
    <source>
        <dbReference type="EMBL" id="AIF06547.1"/>
    </source>
</evidence>
<sequence length="666" mass="71825">MSPPEWSDAVTAGGWWEDQVTDIAVDPNTGDIIVVGNFLYDLHLGPYVLSSVPGLSPWENTSDIFVAKLSGSQWQWAVSAGGGDYDWASSVAIDSNGDAYVSGGFQSNYSSFDPFTLTNADQTPRVGLQTQPTSDGFVAKISKDGYWLWAESISGLHSDEVSEVSVGPDDKVVAAGTFLSSSIQFVGNNSLTNSGMNVTRDIFAIKFDGNGSHVWHAQVMGPGTEDVQGMAIHEYGDVMLTGYFVEYTAYFTPHKAINSKPGRSEAFVARLSPHGLWAWVAVAGGERGDEGYDLDVDSNGMTYVIGRFGSDSMEFRDPSNRTVTKLDNTVNVGSTDVFVAKLDGTGDWLWAVRIEGDGTDDAGGITVVEECESPEEVGDAPSGGSGCLTGAVVAGGFYTWNYIFGNTTLVHSPAYSHQDMFVAGISENGSWQWAISGGMAKWPEYFVLENHEGVIHIASSFSVGNATLGEHEMHNWDENSTYQWPDGFVASLEYQPLPPRMGCTDSSAINWDPLAQVDDGSCEYDNDGDGIGDNSDDDDDDDGFNDVIEGFCDTDPLDSDSYPLDSDSDGICDFMDDDSDNDGLLDGEEIEYGTDPMNPDSDGDGFYDGDEVLGGHDPLDAEDYPLRLCCLPPNPLVSALPVILVGLLIALFLWRRKKVKSTESDD</sequence>
<dbReference type="PANTHER" id="PTHR35580:SF1">
    <property type="entry name" value="PHYTASE-LIKE DOMAIN-CONTAINING PROTEIN"/>
    <property type="match status" value="1"/>
</dbReference>
<reference evidence="7" key="1">
    <citation type="journal article" date="2014" name="Genome Biol. Evol.">
        <title>Pangenome evidence for extensive interdomain horizontal transfer affecting lineage core and shell genes in uncultured planktonic thaumarchaeota and euryarchaeota.</title>
        <authorList>
            <person name="Deschamps P."/>
            <person name="Zivanovic Y."/>
            <person name="Moreira D."/>
            <person name="Rodriguez-Valera F."/>
            <person name="Lopez-Garcia P."/>
        </authorList>
    </citation>
    <scope>NUCLEOTIDE SEQUENCE</scope>
</reference>
<dbReference type="GO" id="GO:0005509">
    <property type="term" value="F:calcium ion binding"/>
    <property type="evidence" value="ECO:0007669"/>
    <property type="project" value="InterPro"/>
</dbReference>
<dbReference type="AlphaFoldDB" id="A0A075GW89"/>
<dbReference type="Pfam" id="PF18884">
    <property type="entry name" value="TSP3_bac"/>
    <property type="match status" value="2"/>
</dbReference>
<evidence type="ECO:0000256" key="5">
    <source>
        <dbReference type="SAM" id="MobiDB-lite"/>
    </source>
</evidence>
<dbReference type="InterPro" id="IPR011047">
    <property type="entry name" value="Quinoprotein_ADH-like_sf"/>
</dbReference>
<keyword evidence="4" id="KW-0106">Calcium</keyword>